<evidence type="ECO:0000259" key="6">
    <source>
        <dbReference type="Pfam" id="PF13860"/>
    </source>
</evidence>
<name>A0ABR5YFC9_9SPHN</name>
<dbReference type="InterPro" id="IPR025965">
    <property type="entry name" value="FlgD/Vpr_Ig-like"/>
</dbReference>
<organism evidence="8 9">
    <name type="scientific">Sphingomonas hankookensis</name>
    <dbReference type="NCBI Taxonomy" id="563996"/>
    <lineage>
        <taxon>Bacteria</taxon>
        <taxon>Pseudomonadati</taxon>
        <taxon>Pseudomonadota</taxon>
        <taxon>Alphaproteobacteria</taxon>
        <taxon>Sphingomonadales</taxon>
        <taxon>Sphingomonadaceae</taxon>
        <taxon>Sphingomonas</taxon>
    </lineage>
</organism>
<evidence type="ECO:0000259" key="7">
    <source>
        <dbReference type="Pfam" id="PF13861"/>
    </source>
</evidence>
<evidence type="ECO:0000256" key="2">
    <source>
        <dbReference type="ARBA" id="ARBA00016013"/>
    </source>
</evidence>
<dbReference type="InterPro" id="IPR005648">
    <property type="entry name" value="FlgD"/>
</dbReference>
<evidence type="ECO:0000313" key="8">
    <source>
        <dbReference type="EMBL" id="KZE18284.1"/>
    </source>
</evidence>
<sequence length="224" mass="22923">MTTTAIQNIPTVKGANDAAAKAKLGQRSLGQDDFLRLMTAQLQYQDPFNPTDNGQMVAQMAQMSSLSGITEMSSTLKTLSARLAGSGASDAVSWIGKAVLTDSATATADTKGNVTGAVELDGDAAQVKVEIRDANGNLARAVSLGAQPTGMVDYQWDGKTEDGSAAGAGPYTISVAASDASGQVVKARNLAWAGVSSVMPNGGKPMLTLSDGQQVLADTVRKIA</sequence>
<accession>A0ABR5YFC9</accession>
<comment type="similarity">
    <text evidence="1 5">Belongs to the FlgD family.</text>
</comment>
<evidence type="ECO:0000313" key="9">
    <source>
        <dbReference type="Proteomes" id="UP000076609"/>
    </source>
</evidence>
<gene>
    <name evidence="8" type="ORF">AVT10_08805</name>
</gene>
<feature type="domain" description="FlgD/Vpr Ig-like" evidence="6">
    <location>
        <begin position="106"/>
        <end position="180"/>
    </location>
</feature>
<dbReference type="Proteomes" id="UP000076609">
    <property type="component" value="Unassembled WGS sequence"/>
</dbReference>
<dbReference type="InterPro" id="IPR025963">
    <property type="entry name" value="FLgD_Tudor"/>
</dbReference>
<dbReference type="Gene3D" id="2.30.30.910">
    <property type="match status" value="1"/>
</dbReference>
<dbReference type="Pfam" id="PF13861">
    <property type="entry name" value="FLgD_tudor"/>
    <property type="match status" value="1"/>
</dbReference>
<keyword evidence="9" id="KW-1185">Reference proteome</keyword>
<evidence type="ECO:0000256" key="1">
    <source>
        <dbReference type="ARBA" id="ARBA00010577"/>
    </source>
</evidence>
<reference evidence="9" key="1">
    <citation type="submission" date="2016-01" db="EMBL/GenBank/DDBJ databases">
        <title>Draft genome of Chromobacterium sp. F49.</title>
        <authorList>
            <person name="Hong K.W."/>
        </authorList>
    </citation>
    <scope>NUCLEOTIDE SEQUENCE [LARGE SCALE GENOMIC DNA]</scope>
    <source>
        <strain evidence="9">CN3</strain>
    </source>
</reference>
<dbReference type="Pfam" id="PF03963">
    <property type="entry name" value="FlgD"/>
    <property type="match status" value="1"/>
</dbReference>
<evidence type="ECO:0000256" key="4">
    <source>
        <dbReference type="ARBA" id="ARBA00024746"/>
    </source>
</evidence>
<comment type="function">
    <text evidence="4 5">Required for flagellar hook formation. May act as a scaffolding protein.</text>
</comment>
<keyword evidence="3 5" id="KW-1005">Bacterial flagellum biogenesis</keyword>
<dbReference type="Pfam" id="PF13860">
    <property type="entry name" value="FlgD_ig"/>
    <property type="match status" value="1"/>
</dbReference>
<proteinExistence type="inferred from homology"/>
<protein>
    <recommendedName>
        <fullName evidence="2 5">Basal-body rod modification protein FlgD</fullName>
    </recommendedName>
</protein>
<evidence type="ECO:0000256" key="3">
    <source>
        <dbReference type="ARBA" id="ARBA00022795"/>
    </source>
</evidence>
<comment type="caution">
    <text evidence="8">The sequence shown here is derived from an EMBL/GenBank/DDBJ whole genome shotgun (WGS) entry which is preliminary data.</text>
</comment>
<dbReference type="RefSeq" id="WP_066688152.1">
    <property type="nucleotide sequence ID" value="NZ_CP117025.1"/>
</dbReference>
<dbReference type="Gene3D" id="2.60.40.4070">
    <property type="match status" value="1"/>
</dbReference>
<evidence type="ECO:0000256" key="5">
    <source>
        <dbReference type="RuleBase" id="RU362076"/>
    </source>
</evidence>
<dbReference type="EMBL" id="LQQO01000002">
    <property type="protein sequence ID" value="KZE18284.1"/>
    <property type="molecule type" value="Genomic_DNA"/>
</dbReference>
<feature type="domain" description="FlgD Tudor-like" evidence="7">
    <location>
        <begin position="88"/>
        <end position="221"/>
    </location>
</feature>